<proteinExistence type="predicted"/>
<evidence type="ECO:0000313" key="3">
    <source>
        <dbReference type="Proteomes" id="UP000467840"/>
    </source>
</evidence>
<dbReference type="AlphaFoldDB" id="A0A6A6NCK9"/>
<feature type="compositionally biased region" description="Basic and acidic residues" evidence="1">
    <location>
        <begin position="75"/>
        <end position="86"/>
    </location>
</feature>
<feature type="region of interest" description="Disordered" evidence="1">
    <location>
        <begin position="68"/>
        <end position="110"/>
    </location>
</feature>
<dbReference type="EMBL" id="JAAGAX010000002">
    <property type="protein sequence ID" value="KAF2322248.1"/>
    <property type="molecule type" value="Genomic_DNA"/>
</dbReference>
<feature type="compositionally biased region" description="Pro residues" evidence="1">
    <location>
        <begin position="101"/>
        <end position="110"/>
    </location>
</feature>
<comment type="caution">
    <text evidence="2">The sequence shown here is derived from an EMBL/GenBank/DDBJ whole genome shotgun (WGS) entry which is preliminary data.</text>
</comment>
<evidence type="ECO:0000313" key="2">
    <source>
        <dbReference type="EMBL" id="KAF2322248.1"/>
    </source>
</evidence>
<protein>
    <submittedName>
        <fullName evidence="2">Uncharacterized protein</fullName>
    </submittedName>
</protein>
<accession>A0A6A6NCK9</accession>
<evidence type="ECO:0000256" key="1">
    <source>
        <dbReference type="SAM" id="MobiDB-lite"/>
    </source>
</evidence>
<reference evidence="2 3" key="1">
    <citation type="journal article" date="2020" name="Mol. Plant">
        <title>The Chromosome-Based Rubber Tree Genome Provides New Insights into Spurge Genome Evolution and Rubber Biosynthesis.</title>
        <authorList>
            <person name="Liu J."/>
            <person name="Shi C."/>
            <person name="Shi C.C."/>
            <person name="Li W."/>
            <person name="Zhang Q.J."/>
            <person name="Zhang Y."/>
            <person name="Li K."/>
            <person name="Lu H.F."/>
            <person name="Shi C."/>
            <person name="Zhu S.T."/>
            <person name="Xiao Z.Y."/>
            <person name="Nan H."/>
            <person name="Yue Y."/>
            <person name="Zhu X.G."/>
            <person name="Wu Y."/>
            <person name="Hong X.N."/>
            <person name="Fan G.Y."/>
            <person name="Tong Y."/>
            <person name="Zhang D."/>
            <person name="Mao C.L."/>
            <person name="Liu Y.L."/>
            <person name="Hao S.J."/>
            <person name="Liu W.Q."/>
            <person name="Lv M.Q."/>
            <person name="Zhang H.B."/>
            <person name="Liu Y."/>
            <person name="Hu-Tang G.R."/>
            <person name="Wang J.P."/>
            <person name="Wang J.H."/>
            <person name="Sun Y.H."/>
            <person name="Ni S.B."/>
            <person name="Chen W.B."/>
            <person name="Zhang X.C."/>
            <person name="Jiao Y.N."/>
            <person name="Eichler E.E."/>
            <person name="Li G.H."/>
            <person name="Liu X."/>
            <person name="Gao L.Z."/>
        </authorList>
    </citation>
    <scope>NUCLEOTIDE SEQUENCE [LARGE SCALE GENOMIC DNA]</scope>
    <source>
        <strain evidence="3">cv. GT1</strain>
        <tissue evidence="2">Leaf</tissue>
    </source>
</reference>
<sequence length="110" mass="11936">MAQMELIPHTELEFQKCLRNYPVNTGLIQKAQDDSIALRLSEFIIAPEMLALSTGSILRINPAVPPPPLEEVVDHDELHEGGDEHGASTSHGIVSSAYVAQPPPHPPALQ</sequence>
<keyword evidence="3" id="KW-1185">Reference proteome</keyword>
<organism evidence="2 3">
    <name type="scientific">Hevea brasiliensis</name>
    <name type="common">Para rubber tree</name>
    <name type="synonym">Siphonia brasiliensis</name>
    <dbReference type="NCBI Taxonomy" id="3981"/>
    <lineage>
        <taxon>Eukaryota</taxon>
        <taxon>Viridiplantae</taxon>
        <taxon>Streptophyta</taxon>
        <taxon>Embryophyta</taxon>
        <taxon>Tracheophyta</taxon>
        <taxon>Spermatophyta</taxon>
        <taxon>Magnoliopsida</taxon>
        <taxon>eudicotyledons</taxon>
        <taxon>Gunneridae</taxon>
        <taxon>Pentapetalae</taxon>
        <taxon>rosids</taxon>
        <taxon>fabids</taxon>
        <taxon>Malpighiales</taxon>
        <taxon>Euphorbiaceae</taxon>
        <taxon>Crotonoideae</taxon>
        <taxon>Micrandreae</taxon>
        <taxon>Hevea</taxon>
    </lineage>
</organism>
<gene>
    <name evidence="2" type="ORF">GH714_009414</name>
</gene>
<dbReference type="Proteomes" id="UP000467840">
    <property type="component" value="Chromosome 11"/>
</dbReference>
<name>A0A6A6NCK9_HEVBR</name>